<gene>
    <name evidence="1" type="ORF">GCM10008938_44010</name>
</gene>
<dbReference type="InterPro" id="IPR023393">
    <property type="entry name" value="START-like_dom_sf"/>
</dbReference>
<proteinExistence type="predicted"/>
<dbReference type="SUPFAM" id="SSF55961">
    <property type="entry name" value="Bet v1-like"/>
    <property type="match status" value="1"/>
</dbReference>
<evidence type="ECO:0000313" key="2">
    <source>
        <dbReference type="Proteomes" id="UP000632222"/>
    </source>
</evidence>
<reference evidence="2" key="1">
    <citation type="journal article" date="2019" name="Int. J. Syst. Evol. Microbiol.">
        <title>The Global Catalogue of Microorganisms (GCM) 10K type strain sequencing project: providing services to taxonomists for standard genome sequencing and annotation.</title>
        <authorList>
            <consortium name="The Broad Institute Genomics Platform"/>
            <consortium name="The Broad Institute Genome Sequencing Center for Infectious Disease"/>
            <person name="Wu L."/>
            <person name="Ma J."/>
        </authorList>
    </citation>
    <scope>NUCLEOTIDE SEQUENCE [LARGE SCALE GENOMIC DNA]</scope>
    <source>
        <strain evidence="2">JCM 14370</strain>
    </source>
</reference>
<name>A0ABQ2DCE7_9DEIO</name>
<dbReference type="Gene3D" id="3.30.530.20">
    <property type="match status" value="1"/>
</dbReference>
<dbReference type="RefSeq" id="WP_189007085.1">
    <property type="nucleotide sequence ID" value="NZ_BMOD01000026.1"/>
</dbReference>
<organism evidence="1 2">
    <name type="scientific">Deinococcus roseus</name>
    <dbReference type="NCBI Taxonomy" id="392414"/>
    <lineage>
        <taxon>Bacteria</taxon>
        <taxon>Thermotogati</taxon>
        <taxon>Deinococcota</taxon>
        <taxon>Deinococci</taxon>
        <taxon>Deinococcales</taxon>
        <taxon>Deinococcaceae</taxon>
        <taxon>Deinococcus</taxon>
    </lineage>
</organism>
<comment type="caution">
    <text evidence="1">The sequence shown here is derived from an EMBL/GenBank/DDBJ whole genome shotgun (WGS) entry which is preliminary data.</text>
</comment>
<accession>A0ABQ2DCE7</accession>
<dbReference type="EMBL" id="BMOD01000026">
    <property type="protein sequence ID" value="GGJ53222.1"/>
    <property type="molecule type" value="Genomic_DNA"/>
</dbReference>
<dbReference type="Proteomes" id="UP000632222">
    <property type="component" value="Unassembled WGS sequence"/>
</dbReference>
<evidence type="ECO:0000313" key="1">
    <source>
        <dbReference type="EMBL" id="GGJ53222.1"/>
    </source>
</evidence>
<keyword evidence="2" id="KW-1185">Reference proteome</keyword>
<sequence length="193" mass="21662">MNTGRILKVAGGALLAVVGLQQKGARRIALTGLGGALIYSGLKPQDELSALTSSGDIYLEDSVVLHKPLSEVYIQLRNFPNLPQVFSHLEKVEFRGDQVNFKGQVPLGMLADWDIEMVFDDHQERFGWRSKPGSMLDTAGSLTFQKIDAENTRVHVALSYKLPRELQSVWKDQLTPERLRADLEAYKRKVERV</sequence>
<protein>
    <submittedName>
        <fullName evidence="1">Cyclase</fullName>
    </submittedName>
</protein>